<sequence>MGIMKEYYFDMLEEKYNSRLASILGITTDELDIIEPVIEEYTGYDETLYSYVVSFKKDSPQDILKKINRIDNNNQVWIDSWELDSQDYEDYTYTSIPYKNSHEEYQQSIINIDRLSKIKLETEELDKIFRKQIYCSIVSSLELFLYETIINLTKSNSKYVDNIIINHPRYKEPAIAKKTNSEKQKMVKSALMNLNYHNLEKVSVYYNSAFNINFPTFEDLKKHLTGIRNDVVHRNGKTLDGDIVEITENEINELLNLSNKLVDYIAEKLNLSSLPF</sequence>
<comment type="caution">
    <text evidence="1">The sequence shown here is derived from an EMBL/GenBank/DDBJ whole genome shotgun (WGS) entry which is preliminary data.</text>
</comment>
<protein>
    <recommendedName>
        <fullName evidence="3">RiboL-PSP-HEPN domain-containing protein</fullName>
    </recommendedName>
</protein>
<organism evidence="1 2">
    <name type="scientific">Parabacteroides goldsteinii CL02T12C30</name>
    <dbReference type="NCBI Taxonomy" id="999418"/>
    <lineage>
        <taxon>Bacteria</taxon>
        <taxon>Pseudomonadati</taxon>
        <taxon>Bacteroidota</taxon>
        <taxon>Bacteroidia</taxon>
        <taxon>Bacteroidales</taxon>
        <taxon>Tannerellaceae</taxon>
        <taxon>Parabacteroides</taxon>
    </lineage>
</organism>
<reference evidence="1 2" key="1">
    <citation type="submission" date="2012-02" db="EMBL/GenBank/DDBJ databases">
        <title>The Genome Sequence of Parabacteroides goldsteinii CL02T12C30.</title>
        <authorList>
            <consortium name="The Broad Institute Genome Sequencing Platform"/>
            <person name="Earl A."/>
            <person name="Ward D."/>
            <person name="Feldgarden M."/>
            <person name="Gevers D."/>
            <person name="Zitomersky N.L."/>
            <person name="Coyne M.J."/>
            <person name="Comstock L.E."/>
            <person name="Young S.K."/>
            <person name="Zeng Q."/>
            <person name="Gargeya S."/>
            <person name="Fitzgerald M."/>
            <person name="Haas B."/>
            <person name="Abouelleil A."/>
            <person name="Alvarado L."/>
            <person name="Arachchi H.M."/>
            <person name="Berlin A."/>
            <person name="Chapman S.B."/>
            <person name="Gearin G."/>
            <person name="Goldberg J."/>
            <person name="Griggs A."/>
            <person name="Gujja S."/>
            <person name="Hansen M."/>
            <person name="Heiman D."/>
            <person name="Howarth C."/>
            <person name="Larimer J."/>
            <person name="Lui A."/>
            <person name="MacDonald P.J.P."/>
            <person name="McCowen C."/>
            <person name="Montmayeur A."/>
            <person name="Murphy C."/>
            <person name="Neiman D."/>
            <person name="Pearson M."/>
            <person name="Priest M."/>
            <person name="Roberts A."/>
            <person name="Saif S."/>
            <person name="Shea T."/>
            <person name="Sisk P."/>
            <person name="Stolte C."/>
            <person name="Sykes S."/>
            <person name="Wortman J."/>
            <person name="Nusbaum C."/>
            <person name="Birren B."/>
        </authorList>
    </citation>
    <scope>NUCLEOTIDE SEQUENCE [LARGE SCALE GENOMIC DNA]</scope>
    <source>
        <strain evidence="1 2">CL02T12C30</strain>
    </source>
</reference>
<gene>
    <name evidence="1" type="ORF">HMPREF1076_01877</name>
</gene>
<dbReference type="OrthoDB" id="1050763at2"/>
<dbReference type="RefSeq" id="WP_007653470.1">
    <property type="nucleotide sequence ID" value="NZ_JH976472.1"/>
</dbReference>
<evidence type="ECO:0008006" key="3">
    <source>
        <dbReference type="Google" id="ProtNLM"/>
    </source>
</evidence>
<proteinExistence type="predicted"/>
<dbReference type="HOGENOM" id="CLU_088961_0_0_10"/>
<name>K6AM24_9BACT</name>
<evidence type="ECO:0000313" key="1">
    <source>
        <dbReference type="EMBL" id="EKN16743.1"/>
    </source>
</evidence>
<dbReference type="AlphaFoldDB" id="K6AM24"/>
<dbReference type="Proteomes" id="UP000006330">
    <property type="component" value="Unassembled WGS sequence"/>
</dbReference>
<dbReference type="EMBL" id="AGZO01000014">
    <property type="protein sequence ID" value="EKN16743.1"/>
    <property type="molecule type" value="Genomic_DNA"/>
</dbReference>
<evidence type="ECO:0000313" key="2">
    <source>
        <dbReference type="Proteomes" id="UP000006330"/>
    </source>
</evidence>
<accession>K6AM24</accession>